<dbReference type="AlphaFoldDB" id="A0A1H7ZFI6"/>
<dbReference type="OrthoDB" id="9789603at2"/>
<keyword evidence="2" id="KW-0479">Metal-binding</keyword>
<organism evidence="7 8">
    <name type="scientific">Gemmobacter aquatilis</name>
    <dbReference type="NCBI Taxonomy" id="933059"/>
    <lineage>
        <taxon>Bacteria</taxon>
        <taxon>Pseudomonadati</taxon>
        <taxon>Pseudomonadota</taxon>
        <taxon>Alphaproteobacteria</taxon>
        <taxon>Rhodobacterales</taxon>
        <taxon>Paracoccaceae</taxon>
        <taxon>Gemmobacter</taxon>
    </lineage>
</organism>
<dbReference type="InterPro" id="IPR000182">
    <property type="entry name" value="GNAT_dom"/>
</dbReference>
<dbReference type="SUPFAM" id="SSF55729">
    <property type="entry name" value="Acyl-CoA N-acyltransferases (Nat)"/>
    <property type="match status" value="1"/>
</dbReference>
<dbReference type="Pfam" id="PF00583">
    <property type="entry name" value="Acetyltransf_1"/>
    <property type="match status" value="1"/>
</dbReference>
<evidence type="ECO:0000259" key="6">
    <source>
        <dbReference type="PROSITE" id="PS51891"/>
    </source>
</evidence>
<reference evidence="7 8" key="1">
    <citation type="submission" date="2016-10" db="EMBL/GenBank/DDBJ databases">
        <authorList>
            <person name="de Groot N.N."/>
        </authorList>
    </citation>
    <scope>NUCLEOTIDE SEQUENCE [LARGE SCALE GENOMIC DNA]</scope>
    <source>
        <strain evidence="7 8">DSM 3857</strain>
    </source>
</reference>
<dbReference type="Gene3D" id="3.40.630.30">
    <property type="match status" value="1"/>
</dbReference>
<dbReference type="GO" id="GO:0016846">
    <property type="term" value="F:carbon-sulfur lyase activity"/>
    <property type="evidence" value="ECO:0007669"/>
    <property type="project" value="InterPro"/>
</dbReference>
<evidence type="ECO:0000256" key="3">
    <source>
        <dbReference type="ARBA" id="ARBA00022833"/>
    </source>
</evidence>
<dbReference type="PANTHER" id="PTHR33337:SF40">
    <property type="entry name" value="CENP-V_GFA DOMAIN-CONTAINING PROTEIN-RELATED"/>
    <property type="match status" value="1"/>
</dbReference>
<evidence type="ECO:0000256" key="4">
    <source>
        <dbReference type="ARBA" id="ARBA00023239"/>
    </source>
</evidence>
<evidence type="ECO:0000313" key="7">
    <source>
        <dbReference type="EMBL" id="SEM57055.1"/>
    </source>
</evidence>
<proteinExistence type="inferred from homology"/>
<dbReference type="CDD" id="cd04301">
    <property type="entry name" value="NAT_SF"/>
    <property type="match status" value="1"/>
</dbReference>
<evidence type="ECO:0000256" key="1">
    <source>
        <dbReference type="ARBA" id="ARBA00005495"/>
    </source>
</evidence>
<name>A0A1H7ZFI6_9RHOB</name>
<feature type="domain" description="N-acetyltransferase" evidence="5">
    <location>
        <begin position="121"/>
        <end position="278"/>
    </location>
</feature>
<dbReference type="InterPro" id="IPR006913">
    <property type="entry name" value="CENP-V/GFA"/>
</dbReference>
<evidence type="ECO:0000256" key="2">
    <source>
        <dbReference type="ARBA" id="ARBA00022723"/>
    </source>
</evidence>
<dbReference type="PROSITE" id="PS51186">
    <property type="entry name" value="GNAT"/>
    <property type="match status" value="1"/>
</dbReference>
<dbReference type="InterPro" id="IPR011057">
    <property type="entry name" value="Mss4-like_sf"/>
</dbReference>
<dbReference type="STRING" id="933059.SAMN04488103_101509"/>
<protein>
    <submittedName>
        <fullName evidence="7">Uncharacterized conserved protein</fullName>
    </submittedName>
</protein>
<keyword evidence="8" id="KW-1185">Reference proteome</keyword>
<dbReference type="Proteomes" id="UP000198761">
    <property type="component" value="Unassembled WGS sequence"/>
</dbReference>
<dbReference type="PANTHER" id="PTHR33337">
    <property type="entry name" value="GFA DOMAIN-CONTAINING PROTEIN"/>
    <property type="match status" value="1"/>
</dbReference>
<evidence type="ECO:0000313" key="8">
    <source>
        <dbReference type="Proteomes" id="UP000198761"/>
    </source>
</evidence>
<dbReference type="InterPro" id="IPR016181">
    <property type="entry name" value="Acyl_CoA_acyltransferase"/>
</dbReference>
<keyword evidence="3" id="KW-0862">Zinc</keyword>
<dbReference type="Gene3D" id="3.90.1590.10">
    <property type="entry name" value="glutathione-dependent formaldehyde- activating enzyme (gfa)"/>
    <property type="match status" value="1"/>
</dbReference>
<gene>
    <name evidence="7" type="ORF">SAMN04488103_101509</name>
</gene>
<accession>A0A1H7ZFI6</accession>
<dbReference type="Pfam" id="PF04828">
    <property type="entry name" value="GFA"/>
    <property type="match status" value="1"/>
</dbReference>
<evidence type="ECO:0000259" key="5">
    <source>
        <dbReference type="PROSITE" id="PS51186"/>
    </source>
</evidence>
<dbReference type="PROSITE" id="PS51891">
    <property type="entry name" value="CENP_V_GFA"/>
    <property type="match status" value="1"/>
</dbReference>
<keyword evidence="4" id="KW-0456">Lyase</keyword>
<sequence>MSLSLPITGRCLCGATRYRITAPLLWCAFCHCDSCRRATGAPMASYLGADVTATTWEGPPRLSHSTSPGTFWDRCGHCGSPLAFRATRYPGEIHLHVATLDRPEDYRPDMQVHTDERLPWLHLADPPPHQLRAQDDPAPVLALIRSAFAYMEGRIDPPSSMLRLTEDDIRQQATEGEVWLIGETPEACLFLTRKADALYLGKLATAAGQQRRGLARRLVALADLRARQMGLAALELQVRVELVENHATFAALGFIKTGETAHPGFDRPTSFTFRKAVT</sequence>
<dbReference type="SUPFAM" id="SSF51316">
    <property type="entry name" value="Mss4-like"/>
    <property type="match status" value="1"/>
</dbReference>
<feature type="domain" description="CENP-V/GFA" evidence="6">
    <location>
        <begin position="7"/>
        <end position="121"/>
    </location>
</feature>
<dbReference type="GO" id="GO:0016747">
    <property type="term" value="F:acyltransferase activity, transferring groups other than amino-acyl groups"/>
    <property type="evidence" value="ECO:0007669"/>
    <property type="project" value="InterPro"/>
</dbReference>
<dbReference type="EMBL" id="FOCE01000001">
    <property type="protein sequence ID" value="SEM57055.1"/>
    <property type="molecule type" value="Genomic_DNA"/>
</dbReference>
<comment type="similarity">
    <text evidence="1">Belongs to the Gfa family.</text>
</comment>
<dbReference type="GO" id="GO:0046872">
    <property type="term" value="F:metal ion binding"/>
    <property type="evidence" value="ECO:0007669"/>
    <property type="project" value="UniProtKB-KW"/>
</dbReference>